<dbReference type="PANTHER" id="PTHR30136:SF35">
    <property type="entry name" value="HTH-TYPE TRANSCRIPTIONAL REGULATOR RV1719"/>
    <property type="match status" value="1"/>
</dbReference>
<dbReference type="KEGG" id="rsu:NHU_02237"/>
<dbReference type="Proteomes" id="UP000064912">
    <property type="component" value="Chromosome"/>
</dbReference>
<evidence type="ECO:0000313" key="7">
    <source>
        <dbReference type="Proteomes" id="UP000064912"/>
    </source>
</evidence>
<proteinExistence type="predicted"/>
<evidence type="ECO:0000256" key="1">
    <source>
        <dbReference type="ARBA" id="ARBA00023015"/>
    </source>
</evidence>
<dbReference type="GO" id="GO:0045892">
    <property type="term" value="P:negative regulation of DNA-templated transcription"/>
    <property type="evidence" value="ECO:0007669"/>
    <property type="project" value="TreeGrafter"/>
</dbReference>
<dbReference type="InterPro" id="IPR050707">
    <property type="entry name" value="HTH_MetabolicPath_Reg"/>
</dbReference>
<dbReference type="EMBL" id="AP014800">
    <property type="protein sequence ID" value="BAQ69390.1"/>
    <property type="molecule type" value="Genomic_DNA"/>
</dbReference>
<dbReference type="PROSITE" id="PS51078">
    <property type="entry name" value="ICLR_ED"/>
    <property type="match status" value="1"/>
</dbReference>
<dbReference type="Pfam" id="PF09339">
    <property type="entry name" value="HTH_IclR"/>
    <property type="match status" value="1"/>
</dbReference>
<sequence length="250" mass="26665">MTILENAAHVLRCFGNDCTDLTVSEVSDRLGLPKASASRLLKTMRETGMLEEIGGTRRHRPGRMMLNIAAAYRYSSSVFGRARAVVHETSQQFGHTGYVSIRDGRSVMAVADFEGTNALRVGSAIGRRLPAEICATGRSLLARLSDDEIARLYGDEPTADRLARDLEPVRKRGYAFVSQQALPGVDGLAVAVGDPITGEAVSLCLVYPHNLVSDSERDDMIGTLVEGAGGIAEALGDSLLLHAAGDRAPA</sequence>
<dbReference type="Gene3D" id="1.10.10.10">
    <property type="entry name" value="Winged helix-like DNA-binding domain superfamily/Winged helix DNA-binding domain"/>
    <property type="match status" value="1"/>
</dbReference>
<dbReference type="Gene3D" id="3.30.450.40">
    <property type="match status" value="1"/>
</dbReference>
<dbReference type="PANTHER" id="PTHR30136">
    <property type="entry name" value="HELIX-TURN-HELIX TRANSCRIPTIONAL REGULATOR, ICLR FAMILY"/>
    <property type="match status" value="1"/>
</dbReference>
<name>A0A0D6B3E9_RHOSU</name>
<dbReference type="PROSITE" id="PS51077">
    <property type="entry name" value="HTH_ICLR"/>
    <property type="match status" value="1"/>
</dbReference>
<dbReference type="InterPro" id="IPR029016">
    <property type="entry name" value="GAF-like_dom_sf"/>
</dbReference>
<feature type="domain" description="HTH iclR-type" evidence="4">
    <location>
        <begin position="1"/>
        <end position="63"/>
    </location>
</feature>
<feature type="domain" description="IclR-ED" evidence="5">
    <location>
        <begin position="64"/>
        <end position="237"/>
    </location>
</feature>
<evidence type="ECO:0000256" key="2">
    <source>
        <dbReference type="ARBA" id="ARBA00023125"/>
    </source>
</evidence>
<evidence type="ECO:0000259" key="4">
    <source>
        <dbReference type="PROSITE" id="PS51077"/>
    </source>
</evidence>
<keyword evidence="1" id="KW-0805">Transcription regulation</keyword>
<dbReference type="GO" id="GO:0003700">
    <property type="term" value="F:DNA-binding transcription factor activity"/>
    <property type="evidence" value="ECO:0007669"/>
    <property type="project" value="TreeGrafter"/>
</dbReference>
<evidence type="ECO:0000313" key="6">
    <source>
        <dbReference type="EMBL" id="BAQ69390.1"/>
    </source>
</evidence>
<accession>A0A0D6B3E9</accession>
<keyword evidence="3" id="KW-0804">Transcription</keyword>
<dbReference type="SMART" id="SM00346">
    <property type="entry name" value="HTH_ICLR"/>
    <property type="match status" value="1"/>
</dbReference>
<dbReference type="Pfam" id="PF01614">
    <property type="entry name" value="IclR_C"/>
    <property type="match status" value="1"/>
</dbReference>
<evidence type="ECO:0000256" key="3">
    <source>
        <dbReference type="ARBA" id="ARBA00023163"/>
    </source>
</evidence>
<dbReference type="InterPro" id="IPR014757">
    <property type="entry name" value="Tscrpt_reg_IclR_C"/>
</dbReference>
<keyword evidence="2" id="KW-0238">DNA-binding</keyword>
<dbReference type="InterPro" id="IPR005471">
    <property type="entry name" value="Tscrpt_reg_IclR_N"/>
</dbReference>
<dbReference type="SUPFAM" id="SSF55781">
    <property type="entry name" value="GAF domain-like"/>
    <property type="match status" value="1"/>
</dbReference>
<dbReference type="eggNOG" id="COG1414">
    <property type="taxonomic scope" value="Bacteria"/>
</dbReference>
<protein>
    <submittedName>
        <fullName evidence="6">Transcriptional regulatory protein</fullName>
    </submittedName>
</protein>
<dbReference type="AlphaFoldDB" id="A0A0D6B3E9"/>
<reference evidence="6 7" key="1">
    <citation type="submission" date="2015-02" db="EMBL/GenBank/DDBJ databases">
        <title>Genome sequene of Rhodovulum sulfidophilum DSM 2351.</title>
        <authorList>
            <person name="Nagao N."/>
        </authorList>
    </citation>
    <scope>NUCLEOTIDE SEQUENCE [LARGE SCALE GENOMIC DNA]</scope>
    <source>
        <strain evidence="6 7">DSM 2351</strain>
    </source>
</reference>
<dbReference type="PATRIC" id="fig|35806.4.peg.2306"/>
<dbReference type="GO" id="GO:0003677">
    <property type="term" value="F:DNA binding"/>
    <property type="evidence" value="ECO:0007669"/>
    <property type="project" value="UniProtKB-KW"/>
</dbReference>
<dbReference type="SUPFAM" id="SSF46785">
    <property type="entry name" value="Winged helix' DNA-binding domain"/>
    <property type="match status" value="1"/>
</dbReference>
<evidence type="ECO:0000259" key="5">
    <source>
        <dbReference type="PROSITE" id="PS51078"/>
    </source>
</evidence>
<dbReference type="InterPro" id="IPR036390">
    <property type="entry name" value="WH_DNA-bd_sf"/>
</dbReference>
<dbReference type="InterPro" id="IPR036388">
    <property type="entry name" value="WH-like_DNA-bd_sf"/>
</dbReference>
<gene>
    <name evidence="6" type="ORF">NHU_02237</name>
</gene>
<organism evidence="6 7">
    <name type="scientific">Rhodovulum sulfidophilum</name>
    <name type="common">Rhodobacter sulfidophilus</name>
    <dbReference type="NCBI Taxonomy" id="35806"/>
    <lineage>
        <taxon>Bacteria</taxon>
        <taxon>Pseudomonadati</taxon>
        <taxon>Pseudomonadota</taxon>
        <taxon>Alphaproteobacteria</taxon>
        <taxon>Rhodobacterales</taxon>
        <taxon>Paracoccaceae</taxon>
        <taxon>Rhodovulum</taxon>
    </lineage>
</organism>